<reference evidence="5" key="1">
    <citation type="submission" date="2010-08" db="EMBL/GenBank/DDBJ databases">
        <authorList>
            <consortium name="Caenorhabditis japonica Sequencing Consortium"/>
            <person name="Wilson R.K."/>
        </authorList>
    </citation>
    <scope>NUCLEOTIDE SEQUENCE [LARGE SCALE GENOMIC DNA]</scope>
    <source>
        <strain evidence="5">DF5081</strain>
    </source>
</reference>
<keyword evidence="2" id="KW-1133">Transmembrane helix</keyword>
<evidence type="ECO:0000259" key="3">
    <source>
        <dbReference type="SMART" id="SM00462"/>
    </source>
</evidence>
<evidence type="ECO:0000313" key="4">
    <source>
        <dbReference type="EnsemblMetazoa" id="CJA16171.1"/>
    </source>
</evidence>
<feature type="compositionally biased region" description="Acidic residues" evidence="1">
    <location>
        <begin position="240"/>
        <end position="257"/>
    </location>
</feature>
<name>A0A8R1DYC0_CAEJA</name>
<dbReference type="AlphaFoldDB" id="A0A8R1DYC0"/>
<proteinExistence type="predicted"/>
<evidence type="ECO:0000256" key="1">
    <source>
        <dbReference type="SAM" id="MobiDB-lite"/>
    </source>
</evidence>
<dbReference type="CDD" id="cd01214">
    <property type="entry name" value="PTB_FAM43A"/>
    <property type="match status" value="1"/>
</dbReference>
<dbReference type="EnsemblMetazoa" id="CJA16171.1">
    <property type="protein sequence ID" value="CJA16171.1"/>
    <property type="gene ID" value="WBGene00135375"/>
</dbReference>
<dbReference type="InterPro" id="IPR011993">
    <property type="entry name" value="PH-like_dom_sf"/>
</dbReference>
<dbReference type="InterPro" id="IPR051133">
    <property type="entry name" value="Adapter_Engulfment-Domain"/>
</dbReference>
<feature type="domain" description="PID" evidence="3">
    <location>
        <begin position="62"/>
        <end position="197"/>
    </location>
</feature>
<reference evidence="4" key="2">
    <citation type="submission" date="2022-06" db="UniProtKB">
        <authorList>
            <consortium name="EnsemblMetazoa"/>
        </authorList>
    </citation>
    <scope>IDENTIFICATION</scope>
    <source>
        <strain evidence="4">DF5081</strain>
    </source>
</reference>
<feature type="transmembrane region" description="Helical" evidence="2">
    <location>
        <begin position="12"/>
        <end position="36"/>
    </location>
</feature>
<dbReference type="PANTHER" id="PTHR11232:SF2">
    <property type="entry name" value="FI05246P"/>
    <property type="match status" value="1"/>
</dbReference>
<accession>A0A8R1DYC0</accession>
<sequence>MALFSPTMSLKFWTLATPMIISCYICAVFTDVMPFLGSTASSATNFFTLPFRKKKQRYTINPPEESYSVIYLGNVLTIMARGENCYEKPLSLIWKAYCSRSRNDLGMNLEITRSGLKAETKQQGLTEYWAHRITFSAAPPEYPKVFCWIYKHDGKRLKPELRCHAVLCKKSAEPGIINTRLQNFLHAALQEYKREKLSAQNARLTGSAGCPRRKLILQTGTLNFRPPVSRSKSAPRLGSIDEEQEEEEEPFGSDDNESVCYRAAPDVESNSSFPTSDAYKSEAGPSSSSTTGASSVCSDDDRATLRLPRTDPDSLSEESGYHEEGKLVRESSDEIYVSDSELVILEEDYEDDEEIEQVTSL</sequence>
<protein>
    <submittedName>
        <fullName evidence="4">PID domain-containing protein</fullName>
    </submittedName>
</protein>
<feature type="compositionally biased region" description="Basic and acidic residues" evidence="1">
    <location>
        <begin position="319"/>
        <end position="332"/>
    </location>
</feature>
<dbReference type="SMART" id="SM00462">
    <property type="entry name" value="PTB"/>
    <property type="match status" value="1"/>
</dbReference>
<feature type="compositionally biased region" description="Low complexity" evidence="1">
    <location>
        <begin position="281"/>
        <end position="295"/>
    </location>
</feature>
<evidence type="ECO:0000256" key="2">
    <source>
        <dbReference type="SAM" id="Phobius"/>
    </source>
</evidence>
<dbReference type="Pfam" id="PF14719">
    <property type="entry name" value="PID_2"/>
    <property type="match status" value="1"/>
</dbReference>
<dbReference type="InterPro" id="IPR006020">
    <property type="entry name" value="PTB/PI_dom"/>
</dbReference>
<keyword evidence="2" id="KW-0472">Membrane</keyword>
<dbReference type="InterPro" id="IPR033930">
    <property type="entry name" value="FAM43A/B_PTB"/>
</dbReference>
<evidence type="ECO:0000313" key="5">
    <source>
        <dbReference type="Proteomes" id="UP000005237"/>
    </source>
</evidence>
<keyword evidence="5" id="KW-1185">Reference proteome</keyword>
<dbReference type="Gene3D" id="2.30.29.30">
    <property type="entry name" value="Pleckstrin-homology domain (PH domain)/Phosphotyrosine-binding domain (PTB)"/>
    <property type="match status" value="1"/>
</dbReference>
<keyword evidence="2" id="KW-0812">Transmembrane</keyword>
<feature type="compositionally biased region" description="Basic and acidic residues" evidence="1">
    <location>
        <begin position="299"/>
        <end position="312"/>
    </location>
</feature>
<organism evidence="4 5">
    <name type="scientific">Caenorhabditis japonica</name>
    <dbReference type="NCBI Taxonomy" id="281687"/>
    <lineage>
        <taxon>Eukaryota</taxon>
        <taxon>Metazoa</taxon>
        <taxon>Ecdysozoa</taxon>
        <taxon>Nematoda</taxon>
        <taxon>Chromadorea</taxon>
        <taxon>Rhabditida</taxon>
        <taxon>Rhabditina</taxon>
        <taxon>Rhabditomorpha</taxon>
        <taxon>Rhabditoidea</taxon>
        <taxon>Rhabditidae</taxon>
        <taxon>Peloderinae</taxon>
        <taxon>Caenorhabditis</taxon>
    </lineage>
</organism>
<dbReference type="SUPFAM" id="SSF50729">
    <property type="entry name" value="PH domain-like"/>
    <property type="match status" value="1"/>
</dbReference>
<dbReference type="PANTHER" id="PTHR11232">
    <property type="entry name" value="PHOSPHOTYROSINE INTERACTION DOMAIN-CONTAINING FAMILY MEMBER"/>
    <property type="match status" value="1"/>
</dbReference>
<feature type="region of interest" description="Disordered" evidence="1">
    <location>
        <begin position="226"/>
        <end position="333"/>
    </location>
</feature>
<dbReference type="Proteomes" id="UP000005237">
    <property type="component" value="Unassembled WGS sequence"/>
</dbReference>